<keyword evidence="10 17" id="KW-0520">NAD</keyword>
<dbReference type="EMBL" id="DVNZ01000147">
    <property type="protein sequence ID" value="HIU94447.1"/>
    <property type="molecule type" value="Genomic_DNA"/>
</dbReference>
<comment type="cofactor">
    <cofactor evidence="17">
        <name>Mg(2+)</name>
        <dbReference type="ChEBI" id="CHEBI:18420"/>
    </cofactor>
</comment>
<name>A0A9D1N482_9FIRM</name>
<dbReference type="GO" id="GO:0052856">
    <property type="term" value="F:NAD(P)HX epimerase activity"/>
    <property type="evidence" value="ECO:0007669"/>
    <property type="project" value="UniProtKB-UniRule"/>
</dbReference>
<dbReference type="GO" id="GO:0005524">
    <property type="term" value="F:ATP binding"/>
    <property type="evidence" value="ECO:0007669"/>
    <property type="project" value="UniProtKB-UniRule"/>
</dbReference>
<dbReference type="PROSITE" id="PS51385">
    <property type="entry name" value="YJEF_N"/>
    <property type="match status" value="1"/>
</dbReference>
<dbReference type="PIRSF" id="PIRSF017184">
    <property type="entry name" value="Nnr"/>
    <property type="match status" value="1"/>
</dbReference>
<dbReference type="PANTHER" id="PTHR12592">
    <property type="entry name" value="ATP-DEPENDENT (S)-NAD(P)H-HYDRATE DEHYDRATASE FAMILY MEMBER"/>
    <property type="match status" value="1"/>
</dbReference>
<evidence type="ECO:0000256" key="18">
    <source>
        <dbReference type="HAMAP-Rule" id="MF_01966"/>
    </source>
</evidence>
<dbReference type="SUPFAM" id="SSF53613">
    <property type="entry name" value="Ribokinase-like"/>
    <property type="match status" value="1"/>
</dbReference>
<keyword evidence="13" id="KW-0511">Multifunctional enzyme</keyword>
<feature type="binding site" evidence="18">
    <location>
        <begin position="60"/>
        <end position="64"/>
    </location>
    <ligand>
        <name>(6S)-NADPHX</name>
        <dbReference type="ChEBI" id="CHEBI:64076"/>
    </ligand>
</feature>
<organism evidence="22 23">
    <name type="scientific">Candidatus Aphodomorpha intestinavium</name>
    <dbReference type="NCBI Taxonomy" id="2840672"/>
    <lineage>
        <taxon>Bacteria</taxon>
        <taxon>Bacillati</taxon>
        <taxon>Bacillota</taxon>
        <taxon>Clostridia</taxon>
        <taxon>Eubacteriales</taxon>
        <taxon>Candidatus Aphodomorpha</taxon>
    </lineage>
</organism>
<keyword evidence="12 17" id="KW-0456">Lyase</keyword>
<evidence type="ECO:0000259" key="20">
    <source>
        <dbReference type="PROSITE" id="PS51383"/>
    </source>
</evidence>
<evidence type="ECO:0000256" key="16">
    <source>
        <dbReference type="ARBA" id="ARBA00049209"/>
    </source>
</evidence>
<evidence type="ECO:0000256" key="13">
    <source>
        <dbReference type="ARBA" id="ARBA00023268"/>
    </source>
</evidence>
<comment type="similarity">
    <text evidence="4 19">In the C-terminal section; belongs to the NnrD/CARKD family.</text>
</comment>
<dbReference type="Pfam" id="PF01256">
    <property type="entry name" value="Carb_kinase"/>
    <property type="match status" value="1"/>
</dbReference>
<keyword evidence="6 17" id="KW-0547">Nucleotide-binding</keyword>
<dbReference type="Pfam" id="PF03853">
    <property type="entry name" value="YjeF_N"/>
    <property type="match status" value="1"/>
</dbReference>
<comment type="similarity">
    <text evidence="18">Belongs to the NnrE/AIBP family.</text>
</comment>
<dbReference type="AlphaFoldDB" id="A0A9D1N482"/>
<evidence type="ECO:0000313" key="23">
    <source>
        <dbReference type="Proteomes" id="UP000824128"/>
    </source>
</evidence>
<keyword evidence="9 18" id="KW-0630">Potassium</keyword>
<feature type="binding site" evidence="17">
    <location>
        <position position="435"/>
    </location>
    <ligand>
        <name>AMP</name>
        <dbReference type="ChEBI" id="CHEBI:456215"/>
    </ligand>
</feature>
<evidence type="ECO:0000256" key="9">
    <source>
        <dbReference type="ARBA" id="ARBA00022958"/>
    </source>
</evidence>
<evidence type="ECO:0000256" key="14">
    <source>
        <dbReference type="ARBA" id="ARBA00025153"/>
    </source>
</evidence>
<comment type="function">
    <text evidence="14 19">Bifunctional enzyme that catalyzes the epimerization of the S- and R-forms of NAD(P)HX and the dehydration of the S-form of NAD(P)HX at the expense of ADP, which is converted to AMP. This allows the repair of both epimers of NAD(P)HX, a damaged form of NAD(P)H that is a result of enzymatic or heat-dependent hydration.</text>
</comment>
<feature type="binding site" evidence="17">
    <location>
        <position position="253"/>
    </location>
    <ligand>
        <name>(6S)-NADPHX</name>
        <dbReference type="ChEBI" id="CHEBI:64076"/>
    </ligand>
</feature>
<keyword evidence="8 17" id="KW-0521">NADP</keyword>
<comment type="function">
    <text evidence="17">Catalyzes the dehydration of the S-form of NAD(P)HX at the expense of ADP, which is converted to AMP. Together with NAD(P)HX epimerase, which catalyzes the epimerization of the S- and R-forms, the enzyme allows the repair of both epimers of NAD(P)HX, a damaged form of NAD(P)H that is a result of enzymatic or heat-dependent hydration.</text>
</comment>
<comment type="catalytic activity">
    <reaction evidence="15 17 19">
        <text>(6S)-NADHX + ADP = AMP + phosphate + NADH + H(+)</text>
        <dbReference type="Rhea" id="RHEA:32223"/>
        <dbReference type="ChEBI" id="CHEBI:15378"/>
        <dbReference type="ChEBI" id="CHEBI:43474"/>
        <dbReference type="ChEBI" id="CHEBI:57945"/>
        <dbReference type="ChEBI" id="CHEBI:64074"/>
        <dbReference type="ChEBI" id="CHEBI:456215"/>
        <dbReference type="ChEBI" id="CHEBI:456216"/>
        <dbReference type="EC" id="4.2.1.136"/>
    </reaction>
</comment>
<evidence type="ECO:0000256" key="6">
    <source>
        <dbReference type="ARBA" id="ARBA00022741"/>
    </source>
</evidence>
<evidence type="ECO:0000256" key="12">
    <source>
        <dbReference type="ARBA" id="ARBA00023239"/>
    </source>
</evidence>
<evidence type="ECO:0000256" key="4">
    <source>
        <dbReference type="ARBA" id="ARBA00009524"/>
    </source>
</evidence>
<evidence type="ECO:0000256" key="15">
    <source>
        <dbReference type="ARBA" id="ARBA00048238"/>
    </source>
</evidence>
<feature type="binding site" evidence="18">
    <location>
        <begin position="126"/>
        <end position="132"/>
    </location>
    <ligand>
        <name>(6S)-NADPHX</name>
        <dbReference type="ChEBI" id="CHEBI:64076"/>
    </ligand>
</feature>
<evidence type="ECO:0000256" key="8">
    <source>
        <dbReference type="ARBA" id="ARBA00022857"/>
    </source>
</evidence>
<evidence type="ECO:0000256" key="2">
    <source>
        <dbReference type="ARBA" id="ARBA00000909"/>
    </source>
</evidence>
<comment type="caution">
    <text evidence="18">Lacks conserved residue(s) required for the propagation of feature annotation.</text>
</comment>
<reference evidence="22" key="1">
    <citation type="submission" date="2020-10" db="EMBL/GenBank/DDBJ databases">
        <authorList>
            <person name="Gilroy R."/>
        </authorList>
    </citation>
    <scope>NUCLEOTIDE SEQUENCE</scope>
    <source>
        <strain evidence="22">ChiGjej2B2-16831</strain>
    </source>
</reference>
<feature type="binding site" evidence="17">
    <location>
        <position position="370"/>
    </location>
    <ligand>
        <name>(6S)-NADPHX</name>
        <dbReference type="ChEBI" id="CHEBI:64076"/>
    </ligand>
</feature>
<comment type="catalytic activity">
    <reaction evidence="16 17 19">
        <text>(6S)-NADPHX + ADP = AMP + phosphate + NADPH + H(+)</text>
        <dbReference type="Rhea" id="RHEA:32235"/>
        <dbReference type="ChEBI" id="CHEBI:15378"/>
        <dbReference type="ChEBI" id="CHEBI:43474"/>
        <dbReference type="ChEBI" id="CHEBI:57783"/>
        <dbReference type="ChEBI" id="CHEBI:64076"/>
        <dbReference type="ChEBI" id="CHEBI:456215"/>
        <dbReference type="ChEBI" id="CHEBI:456216"/>
        <dbReference type="EC" id="4.2.1.136"/>
    </reaction>
</comment>
<evidence type="ECO:0000256" key="17">
    <source>
        <dbReference type="HAMAP-Rule" id="MF_01965"/>
    </source>
</evidence>
<dbReference type="GO" id="GO:0052855">
    <property type="term" value="F:ADP-dependent NAD(P)H-hydrate dehydratase activity"/>
    <property type="evidence" value="ECO:0007669"/>
    <property type="project" value="UniProtKB-UniRule"/>
</dbReference>
<evidence type="ECO:0000256" key="19">
    <source>
        <dbReference type="PIRNR" id="PIRNR017184"/>
    </source>
</evidence>
<comment type="similarity">
    <text evidence="17">Belongs to the NnrD/CARKD family.</text>
</comment>
<comment type="catalytic activity">
    <reaction evidence="2 18 19">
        <text>(6R)-NADPHX = (6S)-NADPHX</text>
        <dbReference type="Rhea" id="RHEA:32227"/>
        <dbReference type="ChEBI" id="CHEBI:64076"/>
        <dbReference type="ChEBI" id="CHEBI:64077"/>
        <dbReference type="EC" id="5.1.99.6"/>
    </reaction>
</comment>
<evidence type="ECO:0000256" key="7">
    <source>
        <dbReference type="ARBA" id="ARBA00022840"/>
    </source>
</evidence>
<dbReference type="InterPro" id="IPR000631">
    <property type="entry name" value="CARKD"/>
</dbReference>
<comment type="caution">
    <text evidence="22">The sequence shown here is derived from an EMBL/GenBank/DDBJ whole genome shotgun (WGS) entry which is preliminary data.</text>
</comment>
<feature type="domain" description="YjeF N-terminal" evidence="21">
    <location>
        <begin position="10"/>
        <end position="212"/>
    </location>
</feature>
<dbReference type="Proteomes" id="UP000824128">
    <property type="component" value="Unassembled WGS sequence"/>
</dbReference>
<keyword evidence="11 18" id="KW-0413">Isomerase</keyword>
<evidence type="ECO:0000256" key="5">
    <source>
        <dbReference type="ARBA" id="ARBA00022723"/>
    </source>
</evidence>
<evidence type="ECO:0000256" key="11">
    <source>
        <dbReference type="ARBA" id="ARBA00023235"/>
    </source>
</evidence>
<dbReference type="HAMAP" id="MF_01966">
    <property type="entry name" value="NADHX_epimerase"/>
    <property type="match status" value="1"/>
</dbReference>
<comment type="function">
    <text evidence="18">Catalyzes the epimerization of the S- and R-forms of NAD(P)HX, a damaged form of NAD(P)H that is a result of enzymatic or heat-dependent hydration. This is a prerequisite for the S-specific NAD(P)H-hydrate dehydratase to allow the repair of both epimers of NAD(P)HX.</text>
</comment>
<dbReference type="GO" id="GO:0046496">
    <property type="term" value="P:nicotinamide nucleotide metabolic process"/>
    <property type="evidence" value="ECO:0007669"/>
    <property type="project" value="UniProtKB-UniRule"/>
</dbReference>
<dbReference type="NCBIfam" id="TIGR00197">
    <property type="entry name" value="yjeF_nterm"/>
    <property type="match status" value="1"/>
</dbReference>
<dbReference type="GO" id="GO:0046872">
    <property type="term" value="F:metal ion binding"/>
    <property type="evidence" value="ECO:0007669"/>
    <property type="project" value="UniProtKB-UniRule"/>
</dbReference>
<comment type="similarity">
    <text evidence="3 19">In the N-terminal section; belongs to the NnrE/AIBP family.</text>
</comment>
<feature type="binding site" evidence="18">
    <location>
        <position position="61"/>
    </location>
    <ligand>
        <name>K(+)</name>
        <dbReference type="ChEBI" id="CHEBI:29103"/>
    </ligand>
</feature>
<dbReference type="InterPro" id="IPR036652">
    <property type="entry name" value="YjeF_N_dom_sf"/>
</dbReference>
<feature type="domain" description="YjeF C-terminal" evidence="20">
    <location>
        <begin position="218"/>
        <end position="495"/>
    </location>
</feature>
<dbReference type="EC" id="5.1.99.6" evidence="19"/>
<dbReference type="InterPro" id="IPR030677">
    <property type="entry name" value="Nnr"/>
</dbReference>
<reference evidence="22" key="2">
    <citation type="journal article" date="2021" name="PeerJ">
        <title>Extensive microbial diversity within the chicken gut microbiome revealed by metagenomics and culture.</title>
        <authorList>
            <person name="Gilroy R."/>
            <person name="Ravi A."/>
            <person name="Getino M."/>
            <person name="Pursley I."/>
            <person name="Horton D.L."/>
            <person name="Alikhan N.F."/>
            <person name="Baker D."/>
            <person name="Gharbi K."/>
            <person name="Hall N."/>
            <person name="Watson M."/>
            <person name="Adriaenssens E.M."/>
            <person name="Foster-Nyarko E."/>
            <person name="Jarju S."/>
            <person name="Secka A."/>
            <person name="Antonio M."/>
            <person name="Oren A."/>
            <person name="Chaudhuri R.R."/>
            <person name="La Ragione R."/>
            <person name="Hildebrand F."/>
            <person name="Pallen M.J."/>
        </authorList>
    </citation>
    <scope>NUCLEOTIDE SEQUENCE</scope>
    <source>
        <strain evidence="22">ChiGjej2B2-16831</strain>
    </source>
</reference>
<evidence type="ECO:0000256" key="3">
    <source>
        <dbReference type="ARBA" id="ARBA00006001"/>
    </source>
</evidence>
<dbReference type="InterPro" id="IPR029056">
    <property type="entry name" value="Ribokinase-like"/>
</dbReference>
<comment type="catalytic activity">
    <reaction evidence="1 18 19">
        <text>(6R)-NADHX = (6S)-NADHX</text>
        <dbReference type="Rhea" id="RHEA:32215"/>
        <dbReference type="ChEBI" id="CHEBI:64074"/>
        <dbReference type="ChEBI" id="CHEBI:64075"/>
        <dbReference type="EC" id="5.1.99.6"/>
    </reaction>
</comment>
<sequence length="498" mass="50587">MKDVLTPAASREADRILIEEYGIPGVELMERAAEGVAAAVRAAARVASGGRVLVLCGAGNNGGDGLAALRLLHASGVDAEAYLACGAAYRGDALVNYRRAQDAGCRILTELPPLDGYACVVDALLGTGLSRPAEGAMAALIEAVNRCGAYRVAVDIPSGVDGATGRCPGAAVLADETVTFQYPKRGLLLFPGRAQAGRLTVHPIAPVYPVKSDVHWFEEADAAALLPPRAMDSHKGKNGRALLVAGCGRYTGAALMSAMAALRGGAGLLTVAVPAALKGAFAQLPEAMCVPCGAGDAWDAAAQADAARLLGGRTALGIGSGMGEMESAPLLAEALRTGLPTVLDADALNTLSRERGLLRLLHARCVLTPHPAEMARLCDCETAAVTADPVAAAREAAARFGCVVLLKGATSCISDGRDVYLNTSGNPGLAKGGSGDVLTGIALALLAQGLKPLEAACAASYLLGASADRACAILGNRMLLAGDVIDAISQEIRAGRVR</sequence>
<feature type="binding site" evidence="17">
    <location>
        <position position="436"/>
    </location>
    <ligand>
        <name>(6S)-NADPHX</name>
        <dbReference type="ChEBI" id="CHEBI:64076"/>
    </ligand>
</feature>
<gene>
    <name evidence="17" type="primary">nnrD</name>
    <name evidence="18" type="synonym">nnrE</name>
    <name evidence="22" type="ORF">IAD24_04735</name>
</gene>
<accession>A0A9D1N482</accession>
<keyword evidence="7 17" id="KW-0067">ATP-binding</keyword>
<comment type="subunit">
    <text evidence="17">Homotetramer.</text>
</comment>
<feature type="binding site" evidence="18">
    <location>
        <position position="122"/>
    </location>
    <ligand>
        <name>K(+)</name>
        <dbReference type="ChEBI" id="CHEBI:29103"/>
    </ligand>
</feature>
<evidence type="ECO:0000313" key="22">
    <source>
        <dbReference type="EMBL" id="HIU94447.1"/>
    </source>
</evidence>
<dbReference type="InterPro" id="IPR004443">
    <property type="entry name" value="YjeF_N_dom"/>
</dbReference>
<dbReference type="Gene3D" id="3.40.50.10260">
    <property type="entry name" value="YjeF N-terminal domain"/>
    <property type="match status" value="1"/>
</dbReference>
<proteinExistence type="inferred from homology"/>
<dbReference type="NCBIfam" id="TIGR00196">
    <property type="entry name" value="yjeF_cterm"/>
    <property type="match status" value="1"/>
</dbReference>
<evidence type="ECO:0000256" key="1">
    <source>
        <dbReference type="ARBA" id="ARBA00000013"/>
    </source>
</evidence>
<keyword evidence="5 18" id="KW-0479">Metal-binding</keyword>
<dbReference type="GO" id="GO:0110051">
    <property type="term" value="P:metabolite repair"/>
    <property type="evidence" value="ECO:0007669"/>
    <property type="project" value="TreeGrafter"/>
</dbReference>
<dbReference type="SUPFAM" id="SSF64153">
    <property type="entry name" value="YjeF N-terminal domain-like"/>
    <property type="match status" value="1"/>
</dbReference>
<feature type="binding site" evidence="18">
    <location>
        <position position="155"/>
    </location>
    <ligand>
        <name>(6S)-NADPHX</name>
        <dbReference type="ChEBI" id="CHEBI:64076"/>
    </ligand>
</feature>
<evidence type="ECO:0000256" key="10">
    <source>
        <dbReference type="ARBA" id="ARBA00023027"/>
    </source>
</evidence>
<feature type="binding site" evidence="17">
    <location>
        <position position="321"/>
    </location>
    <ligand>
        <name>(6S)-NADPHX</name>
        <dbReference type="ChEBI" id="CHEBI:64076"/>
    </ligand>
</feature>
<protein>
    <recommendedName>
        <fullName evidence="19">Bifunctional NAD(P)H-hydrate repair enzyme</fullName>
    </recommendedName>
    <alternativeName>
        <fullName evidence="19">Nicotinamide nucleotide repair protein</fullName>
    </alternativeName>
    <domain>
        <recommendedName>
            <fullName evidence="19">ADP-dependent (S)-NAD(P)H-hydrate dehydratase</fullName>
            <ecNumber evidence="19">4.2.1.136</ecNumber>
        </recommendedName>
        <alternativeName>
            <fullName evidence="19">ADP-dependent NAD(P)HX dehydratase</fullName>
        </alternativeName>
    </domain>
    <domain>
        <recommendedName>
            <fullName evidence="19">NAD(P)H-hydrate epimerase</fullName>
            <ecNumber evidence="19">5.1.99.6</ecNumber>
        </recommendedName>
    </domain>
</protein>
<dbReference type="PANTHER" id="PTHR12592:SF0">
    <property type="entry name" value="ATP-DEPENDENT (S)-NAD(P)H-HYDRATE DEHYDRATASE"/>
    <property type="match status" value="1"/>
</dbReference>
<dbReference type="HAMAP" id="MF_01965">
    <property type="entry name" value="NADHX_dehydratase"/>
    <property type="match status" value="1"/>
</dbReference>
<dbReference type="PROSITE" id="PS51383">
    <property type="entry name" value="YJEF_C_3"/>
    <property type="match status" value="1"/>
</dbReference>
<feature type="binding site" evidence="17">
    <location>
        <begin position="407"/>
        <end position="411"/>
    </location>
    <ligand>
        <name>AMP</name>
        <dbReference type="ChEBI" id="CHEBI:456215"/>
    </ligand>
</feature>
<comment type="cofactor">
    <cofactor evidence="18 19">
        <name>K(+)</name>
        <dbReference type="ChEBI" id="CHEBI:29103"/>
    </cofactor>
    <text evidence="18 19">Binds 1 potassium ion per subunit.</text>
</comment>
<evidence type="ECO:0000259" key="21">
    <source>
        <dbReference type="PROSITE" id="PS51385"/>
    </source>
</evidence>
<feature type="binding site" evidence="18">
    <location>
        <position position="158"/>
    </location>
    <ligand>
        <name>K(+)</name>
        <dbReference type="ChEBI" id="CHEBI:29103"/>
    </ligand>
</feature>
<dbReference type="EC" id="4.2.1.136" evidence="19"/>
<dbReference type="CDD" id="cd01171">
    <property type="entry name" value="YXKO-related"/>
    <property type="match status" value="1"/>
</dbReference>
<dbReference type="Gene3D" id="3.40.1190.20">
    <property type="match status" value="1"/>
</dbReference>